<dbReference type="SUPFAM" id="SSF54452">
    <property type="entry name" value="MHC antigen-recognition domain"/>
    <property type="match status" value="1"/>
</dbReference>
<dbReference type="PANTHER" id="PTHR16675">
    <property type="entry name" value="MHC CLASS I-RELATED"/>
    <property type="match status" value="1"/>
</dbReference>
<accession>A0A5F4VZX5</accession>
<reference evidence="9" key="1">
    <citation type="submission" date="2009-03" db="EMBL/GenBank/DDBJ databases">
        <authorList>
            <person name="Warren W."/>
            <person name="Ye L."/>
            <person name="Minx P."/>
            <person name="Worley K."/>
            <person name="Gibbs R."/>
            <person name="Wilson R.K."/>
        </authorList>
    </citation>
    <scope>NUCLEOTIDE SEQUENCE [LARGE SCALE GENOMIC DNA]</scope>
</reference>
<feature type="compositionally biased region" description="Polar residues" evidence="7">
    <location>
        <begin position="1"/>
        <end position="10"/>
    </location>
</feature>
<dbReference type="GO" id="GO:0005615">
    <property type="term" value="C:extracellular space"/>
    <property type="evidence" value="ECO:0007669"/>
    <property type="project" value="TreeGrafter"/>
</dbReference>
<keyword evidence="2" id="KW-0490">MHC I</keyword>
<dbReference type="GO" id="GO:0005102">
    <property type="term" value="F:signaling receptor binding"/>
    <property type="evidence" value="ECO:0007669"/>
    <property type="project" value="TreeGrafter"/>
</dbReference>
<comment type="subcellular location">
    <subcellularLocation>
        <location evidence="1">Membrane</location>
        <topology evidence="1">Single-pass membrane protein</topology>
    </subcellularLocation>
</comment>
<keyword evidence="3" id="KW-0732">Signal</keyword>
<dbReference type="FunFam" id="3.30.500.10:FF:000013">
    <property type="entry name" value="Histocompatibility 2, blastocyst"/>
    <property type="match status" value="1"/>
</dbReference>
<evidence type="ECO:0000313" key="10">
    <source>
        <dbReference type="Proteomes" id="UP000008225"/>
    </source>
</evidence>
<evidence type="ECO:0000256" key="6">
    <source>
        <dbReference type="ARBA" id="ARBA00023180"/>
    </source>
</evidence>
<keyword evidence="4" id="KW-0391">Immunity</keyword>
<dbReference type="Gene3D" id="3.30.500.10">
    <property type="entry name" value="MHC class I-like antigen recognition-like"/>
    <property type="match status" value="1"/>
</dbReference>
<dbReference type="Ensembl" id="ENSCJAT00000109636.2">
    <property type="protein sequence ID" value="ENSCJAP00000071108.2"/>
    <property type="gene ID" value="ENSCJAG00000047727.3"/>
</dbReference>
<keyword evidence="5" id="KW-0472">Membrane</keyword>
<dbReference type="Bgee" id="ENSCJAG00000039652">
    <property type="expression patterns" value="Expressed in kidney and 4 other cell types or tissues"/>
</dbReference>
<organism evidence="9 10">
    <name type="scientific">Callithrix jacchus</name>
    <name type="common">White-tufted-ear marmoset</name>
    <name type="synonym">Simia Jacchus</name>
    <dbReference type="NCBI Taxonomy" id="9483"/>
    <lineage>
        <taxon>Eukaryota</taxon>
        <taxon>Metazoa</taxon>
        <taxon>Chordata</taxon>
        <taxon>Craniata</taxon>
        <taxon>Vertebrata</taxon>
        <taxon>Euteleostomi</taxon>
        <taxon>Mammalia</taxon>
        <taxon>Eutheria</taxon>
        <taxon>Euarchontoglires</taxon>
        <taxon>Primates</taxon>
        <taxon>Haplorrhini</taxon>
        <taxon>Platyrrhini</taxon>
        <taxon>Cebidae</taxon>
        <taxon>Callitrichinae</taxon>
        <taxon>Callithrix</taxon>
        <taxon>Callithrix</taxon>
    </lineage>
</organism>
<dbReference type="GO" id="GO:0098553">
    <property type="term" value="C:lumenal side of endoplasmic reticulum membrane"/>
    <property type="evidence" value="ECO:0007669"/>
    <property type="project" value="UniProtKB-ARBA"/>
</dbReference>
<dbReference type="GO" id="GO:0009897">
    <property type="term" value="C:external side of plasma membrane"/>
    <property type="evidence" value="ECO:0007669"/>
    <property type="project" value="TreeGrafter"/>
</dbReference>
<protein>
    <recommendedName>
        <fullName evidence="8">MHC class I-like antigen recognition-like domain-containing protein</fullName>
    </recommendedName>
</protein>
<evidence type="ECO:0000256" key="3">
    <source>
        <dbReference type="ARBA" id="ARBA00022729"/>
    </source>
</evidence>
<dbReference type="GO" id="GO:0006955">
    <property type="term" value="P:immune response"/>
    <property type="evidence" value="ECO:0007669"/>
    <property type="project" value="TreeGrafter"/>
</dbReference>
<reference evidence="9" key="3">
    <citation type="submission" date="2025-09" db="UniProtKB">
        <authorList>
            <consortium name="Ensembl"/>
        </authorList>
    </citation>
    <scope>IDENTIFICATION</scope>
</reference>
<dbReference type="PANTHER" id="PTHR16675:SF251">
    <property type="entry name" value="HLA CLASS I HISTOCOMPATIBILITY ANTIGEN, C ALPHA CHAIN"/>
    <property type="match status" value="1"/>
</dbReference>
<evidence type="ECO:0000256" key="4">
    <source>
        <dbReference type="ARBA" id="ARBA00022859"/>
    </source>
</evidence>
<dbReference type="InterPro" id="IPR011162">
    <property type="entry name" value="MHC_I/II-like_Ag-recog"/>
</dbReference>
<dbReference type="GO" id="GO:0042612">
    <property type="term" value="C:MHC class I protein complex"/>
    <property type="evidence" value="ECO:0007669"/>
    <property type="project" value="UniProtKB-KW"/>
</dbReference>
<dbReference type="InterPro" id="IPR037055">
    <property type="entry name" value="MHC_I-like_Ag-recog_sf"/>
</dbReference>
<dbReference type="GO" id="GO:0042605">
    <property type="term" value="F:peptide antigen binding"/>
    <property type="evidence" value="ECO:0007669"/>
    <property type="project" value="TreeGrafter"/>
</dbReference>
<dbReference type="Proteomes" id="UP000008225">
    <property type="component" value="Chromosome 4"/>
</dbReference>
<keyword evidence="6" id="KW-0325">Glycoprotein</keyword>
<proteinExistence type="predicted"/>
<evidence type="ECO:0000256" key="7">
    <source>
        <dbReference type="SAM" id="MobiDB-lite"/>
    </source>
</evidence>
<dbReference type="Pfam" id="PF00129">
    <property type="entry name" value="MHC_I"/>
    <property type="match status" value="1"/>
</dbReference>
<feature type="domain" description="MHC class I-like antigen recognition-like" evidence="8">
    <location>
        <begin position="53"/>
        <end position="141"/>
    </location>
</feature>
<dbReference type="InterPro" id="IPR011161">
    <property type="entry name" value="MHC_I-like_Ag-recog"/>
</dbReference>
<evidence type="ECO:0000313" key="9">
    <source>
        <dbReference type="Ensembl" id="ENSCJAP00000071108.2"/>
    </source>
</evidence>
<dbReference type="GeneTree" id="ENSGT01120000271826"/>
<evidence type="ECO:0000256" key="1">
    <source>
        <dbReference type="ARBA" id="ARBA00004167"/>
    </source>
</evidence>
<dbReference type="InterPro" id="IPR050208">
    <property type="entry name" value="MHC_class-I_related"/>
</dbReference>
<keyword evidence="10" id="KW-1185">Reference proteome</keyword>
<evidence type="ECO:0000256" key="5">
    <source>
        <dbReference type="ARBA" id="ARBA00023136"/>
    </source>
</evidence>
<feature type="region of interest" description="Disordered" evidence="7">
    <location>
        <begin position="1"/>
        <end position="33"/>
    </location>
</feature>
<dbReference type="GO" id="GO:0001916">
    <property type="term" value="P:positive regulation of T cell mediated cytotoxicity"/>
    <property type="evidence" value="ECO:0007669"/>
    <property type="project" value="TreeGrafter"/>
</dbReference>
<evidence type="ECO:0000256" key="2">
    <source>
        <dbReference type="ARBA" id="ARBA00022451"/>
    </source>
</evidence>
<dbReference type="GO" id="GO:0002476">
    <property type="term" value="P:antigen processing and presentation of endogenous peptide antigen via MHC class Ib"/>
    <property type="evidence" value="ECO:0007669"/>
    <property type="project" value="TreeGrafter"/>
</dbReference>
<sequence length="144" mass="16138">DSTTAPQPGQQRLRPSRDPKDGGHGATNPPAALHGLAADQDLGRFRPSLPADSHSLRYFYTAVSQPGRGEPRVISVGYVDDTQVARFDSDAASPRMEPRAPWVEQEGLEYWEEETRTALDTAQNFRVKLRTLLRYYNQSEAIRL</sequence>
<evidence type="ECO:0000259" key="8">
    <source>
        <dbReference type="Pfam" id="PF00129"/>
    </source>
</evidence>
<dbReference type="AlphaFoldDB" id="A0A5F4VZX5"/>
<name>A0A5F4VZX5_CALJA</name>
<dbReference type="OMA" id="GEWPQPG"/>
<dbReference type="GO" id="GO:0030670">
    <property type="term" value="C:phagocytic vesicle membrane"/>
    <property type="evidence" value="ECO:0007669"/>
    <property type="project" value="UniProtKB-ARBA"/>
</dbReference>
<dbReference type="GO" id="GO:0002486">
    <property type="term" value="P:antigen processing and presentation of endogenous peptide antigen via MHC class I via ER pathway, TAP-independent"/>
    <property type="evidence" value="ECO:0007669"/>
    <property type="project" value="TreeGrafter"/>
</dbReference>
<reference evidence="9" key="2">
    <citation type="submission" date="2025-08" db="UniProtKB">
        <authorList>
            <consortium name="Ensembl"/>
        </authorList>
    </citation>
    <scope>IDENTIFICATION</scope>
</reference>